<name>A0AAE0GBT9_9CHLO</name>
<keyword evidence="4" id="KW-1185">Reference proteome</keyword>
<gene>
    <name evidence="3" type="ORF">CYMTET_16821</name>
</gene>
<accession>A0AAE0GBT9</accession>
<dbReference type="AlphaFoldDB" id="A0AAE0GBT9"/>
<organism evidence="3 4">
    <name type="scientific">Cymbomonas tetramitiformis</name>
    <dbReference type="NCBI Taxonomy" id="36881"/>
    <lineage>
        <taxon>Eukaryota</taxon>
        <taxon>Viridiplantae</taxon>
        <taxon>Chlorophyta</taxon>
        <taxon>Pyramimonadophyceae</taxon>
        <taxon>Pyramimonadales</taxon>
        <taxon>Pyramimonadaceae</taxon>
        <taxon>Cymbomonas</taxon>
    </lineage>
</organism>
<evidence type="ECO:0000313" key="3">
    <source>
        <dbReference type="EMBL" id="KAK3275033.1"/>
    </source>
</evidence>
<proteinExistence type="predicted"/>
<evidence type="ECO:0000256" key="2">
    <source>
        <dbReference type="SAM" id="MobiDB-lite"/>
    </source>
</evidence>
<evidence type="ECO:0000313" key="4">
    <source>
        <dbReference type="Proteomes" id="UP001190700"/>
    </source>
</evidence>
<comment type="caution">
    <text evidence="3">The sequence shown here is derived from an EMBL/GenBank/DDBJ whole genome shotgun (WGS) entry which is preliminary data.</text>
</comment>
<reference evidence="3 4" key="1">
    <citation type="journal article" date="2015" name="Genome Biol. Evol.">
        <title>Comparative Genomics of a Bacterivorous Green Alga Reveals Evolutionary Causalities and Consequences of Phago-Mixotrophic Mode of Nutrition.</title>
        <authorList>
            <person name="Burns J.A."/>
            <person name="Paasch A."/>
            <person name="Narechania A."/>
            <person name="Kim E."/>
        </authorList>
    </citation>
    <scope>NUCLEOTIDE SEQUENCE [LARGE SCALE GENOMIC DNA]</scope>
    <source>
        <strain evidence="3 4">PLY_AMNH</strain>
    </source>
</reference>
<sequence length="252" mass="28691">MQGELDAVMAQSSKLTNQLERSFQEAATQRETLSDTQMALDMAEADLTAAQDRVKIGEKQMESVKAENAELRRSHTKQRQHNQQKLNACNMEVDRLQNWKEWAERASLKQLEVEKAAARELVEKLSEVEAEGARRKGEVRQLQETVWVERTRAAELKVELASSRRSSEQLQAELAAAADAVAKSRQDATEASMETARVEARLEIDRFRVLEKEHRMNRDLHVRKALSAAWEREAKLLGNDEASKHHIVPLLS</sequence>
<keyword evidence="1" id="KW-0175">Coiled coil</keyword>
<protein>
    <submittedName>
        <fullName evidence="3">Uncharacterized protein</fullName>
    </submittedName>
</protein>
<feature type="coiled-coil region" evidence="1">
    <location>
        <begin position="108"/>
        <end position="187"/>
    </location>
</feature>
<feature type="region of interest" description="Disordered" evidence="2">
    <location>
        <begin position="65"/>
        <end position="84"/>
    </location>
</feature>
<dbReference type="EMBL" id="LGRX02007426">
    <property type="protein sequence ID" value="KAK3275033.1"/>
    <property type="molecule type" value="Genomic_DNA"/>
</dbReference>
<dbReference type="Proteomes" id="UP001190700">
    <property type="component" value="Unassembled WGS sequence"/>
</dbReference>
<evidence type="ECO:0000256" key="1">
    <source>
        <dbReference type="SAM" id="Coils"/>
    </source>
</evidence>